<evidence type="ECO:0000313" key="1">
    <source>
        <dbReference type="EMBL" id="MDC7228187.1"/>
    </source>
</evidence>
<evidence type="ECO:0000313" key="2">
    <source>
        <dbReference type="Proteomes" id="UP001221217"/>
    </source>
</evidence>
<proteinExistence type="predicted"/>
<protein>
    <submittedName>
        <fullName evidence="1">Uncharacterized protein</fullName>
    </submittedName>
</protein>
<sequence>GFYRDTVLKNLAYTNFYYNDDLFNIEVGPFFGLFNTAQTMIKSGISTAVKINIPGIAYARFYTQSTIGGTLVNTGDYIQEANNISIGFYVPNAICTLMIDTKGFTSVTDSGPQTDEFTEYAFVSDIFQKNMPYTVTLKIAYQAKTRTIEDTSVLSLNNIVLGTDVTFSPFDFLSIDAGLESCLYSFGSLEDLVADTSSLLSFADELPGSFLFNATLGVTLDLDNINN</sequence>
<accession>A0AAJ1IF64</accession>
<dbReference type="EMBL" id="JAQQAL010000042">
    <property type="protein sequence ID" value="MDC7228187.1"/>
    <property type="molecule type" value="Genomic_DNA"/>
</dbReference>
<gene>
    <name evidence="1" type="ORF">PQJ61_15605</name>
</gene>
<name>A0AAJ1IF64_9SPIO</name>
<reference evidence="1 2" key="1">
    <citation type="submission" date="2022-12" db="EMBL/GenBank/DDBJ databases">
        <title>Metagenome assembled genome from gulf of manar.</title>
        <authorList>
            <person name="Kohli P."/>
            <person name="Pk S."/>
            <person name="Venkata Ramana C."/>
            <person name="Sasikala C."/>
        </authorList>
    </citation>
    <scope>NUCLEOTIDE SEQUENCE [LARGE SCALE GENOMIC DNA]</scope>
    <source>
        <strain evidence="1">JB008</strain>
    </source>
</reference>
<dbReference type="Proteomes" id="UP001221217">
    <property type="component" value="Unassembled WGS sequence"/>
</dbReference>
<comment type="caution">
    <text evidence="1">The sequence shown here is derived from an EMBL/GenBank/DDBJ whole genome shotgun (WGS) entry which is preliminary data.</text>
</comment>
<feature type="non-terminal residue" evidence="1">
    <location>
        <position position="1"/>
    </location>
</feature>
<dbReference type="AlphaFoldDB" id="A0AAJ1IF64"/>
<organism evidence="1 2">
    <name type="scientific">Candidatus Thalassospirochaeta sargassi</name>
    <dbReference type="NCBI Taxonomy" id="3119039"/>
    <lineage>
        <taxon>Bacteria</taxon>
        <taxon>Pseudomonadati</taxon>
        <taxon>Spirochaetota</taxon>
        <taxon>Spirochaetia</taxon>
        <taxon>Spirochaetales</taxon>
        <taxon>Spirochaetaceae</taxon>
        <taxon>Candidatus Thalassospirochaeta</taxon>
    </lineage>
</organism>